<dbReference type="Proteomes" id="UP000256328">
    <property type="component" value="Unassembled WGS sequence"/>
</dbReference>
<dbReference type="InterPro" id="IPR011650">
    <property type="entry name" value="Peptidase_M20_dimer"/>
</dbReference>
<organism evidence="9 10">
    <name type="scientific">Coleophoma crateriformis</name>
    <dbReference type="NCBI Taxonomy" id="565419"/>
    <lineage>
        <taxon>Eukaryota</taxon>
        <taxon>Fungi</taxon>
        <taxon>Dikarya</taxon>
        <taxon>Ascomycota</taxon>
        <taxon>Pezizomycotina</taxon>
        <taxon>Leotiomycetes</taxon>
        <taxon>Helotiales</taxon>
        <taxon>Dermateaceae</taxon>
        <taxon>Coleophoma</taxon>
    </lineage>
</organism>
<evidence type="ECO:0000313" key="10">
    <source>
        <dbReference type="Proteomes" id="UP000256328"/>
    </source>
</evidence>
<evidence type="ECO:0000256" key="3">
    <source>
        <dbReference type="ARBA" id="ARBA00022723"/>
    </source>
</evidence>
<reference evidence="9 10" key="1">
    <citation type="journal article" date="2018" name="IMA Fungus">
        <title>IMA Genome-F 9: Draft genome sequence of Annulohypoxylon stygium, Aspergillus mulundensis, Berkeleyomyces basicola (syn. Thielaviopsis basicola), Ceratocystis smalleyi, two Cercospora beticola strains, Coleophoma cylindrospora, Fusarium fracticaudum, Phialophora cf. hyalina, and Morchella septimelata.</title>
        <authorList>
            <person name="Wingfield B.D."/>
            <person name="Bills G.F."/>
            <person name="Dong Y."/>
            <person name="Huang W."/>
            <person name="Nel W.J."/>
            <person name="Swalarsk-Parry B.S."/>
            <person name="Vaghefi N."/>
            <person name="Wilken P.M."/>
            <person name="An Z."/>
            <person name="de Beer Z.W."/>
            <person name="De Vos L."/>
            <person name="Chen L."/>
            <person name="Duong T.A."/>
            <person name="Gao Y."/>
            <person name="Hammerbacher A."/>
            <person name="Kikkert J.R."/>
            <person name="Li Y."/>
            <person name="Li H."/>
            <person name="Li K."/>
            <person name="Li Q."/>
            <person name="Liu X."/>
            <person name="Ma X."/>
            <person name="Naidoo K."/>
            <person name="Pethybridge S.J."/>
            <person name="Sun J."/>
            <person name="Steenkamp E.T."/>
            <person name="van der Nest M.A."/>
            <person name="van Wyk S."/>
            <person name="Wingfield M.J."/>
            <person name="Xiong C."/>
            <person name="Yue Q."/>
            <person name="Zhang X."/>
        </authorList>
    </citation>
    <scope>NUCLEOTIDE SEQUENCE [LARGE SCALE GENOMIC DNA]</scope>
    <source>
        <strain evidence="9 10">BP5796</strain>
    </source>
</reference>
<feature type="binding site" evidence="7">
    <location>
        <position position="550"/>
    </location>
    <ligand>
        <name>Zn(2+)</name>
        <dbReference type="ChEBI" id="CHEBI:29105"/>
        <label>1</label>
    </ligand>
</feature>
<evidence type="ECO:0000256" key="1">
    <source>
        <dbReference type="ARBA" id="ARBA00006247"/>
    </source>
</evidence>
<feature type="domain" description="Peptidase M20 dimerisation" evidence="8">
    <location>
        <begin position="294"/>
        <end position="443"/>
    </location>
</feature>
<feature type="active site" evidence="6">
    <location>
        <position position="177"/>
    </location>
</feature>
<dbReference type="AlphaFoldDB" id="A0A3D8S9C5"/>
<dbReference type="GO" id="GO:0051603">
    <property type="term" value="P:proteolysis involved in protein catabolic process"/>
    <property type="evidence" value="ECO:0007669"/>
    <property type="project" value="TreeGrafter"/>
</dbReference>
<gene>
    <name evidence="9" type="ORF">BP5796_04374</name>
</gene>
<evidence type="ECO:0000256" key="5">
    <source>
        <dbReference type="ARBA" id="ARBA00022833"/>
    </source>
</evidence>
<keyword evidence="9" id="KW-0121">Carboxypeptidase</keyword>
<protein>
    <submittedName>
        <fullName evidence="9">Gly-Xaa carboxypeptidase</fullName>
    </submittedName>
</protein>
<evidence type="ECO:0000256" key="6">
    <source>
        <dbReference type="PIRSR" id="PIRSR037217-1"/>
    </source>
</evidence>
<keyword evidence="5 7" id="KW-0862">Zinc</keyword>
<dbReference type="InterPro" id="IPR001261">
    <property type="entry name" value="ArgE/DapE_CS"/>
</dbReference>
<dbReference type="FunFam" id="3.40.630.10:FF:000027">
    <property type="entry name" value="N-fatty-acyl-amino acid synthase/hydrolase PM20D1"/>
    <property type="match status" value="1"/>
</dbReference>
<dbReference type="Gene3D" id="3.40.630.10">
    <property type="entry name" value="Zn peptidases"/>
    <property type="match status" value="1"/>
</dbReference>
<dbReference type="InterPro" id="IPR017141">
    <property type="entry name" value="Pept_M20_carboxypep"/>
</dbReference>
<dbReference type="Gene3D" id="3.30.70.360">
    <property type="match status" value="1"/>
</dbReference>
<dbReference type="InterPro" id="IPR047177">
    <property type="entry name" value="Pept_M20A"/>
</dbReference>
<feature type="binding site" evidence="7">
    <location>
        <position position="210"/>
    </location>
    <ligand>
        <name>Zn(2+)</name>
        <dbReference type="ChEBI" id="CHEBI:29105"/>
        <label>1</label>
    </ligand>
</feature>
<feature type="binding site" evidence="7">
    <location>
        <position position="175"/>
    </location>
    <ligand>
        <name>Zn(2+)</name>
        <dbReference type="ChEBI" id="CHEBI:29105"/>
        <label>2</label>
    </ligand>
</feature>
<feature type="binding site" evidence="7">
    <location>
        <position position="210"/>
    </location>
    <ligand>
        <name>Zn(2+)</name>
        <dbReference type="ChEBI" id="CHEBI:29105"/>
        <label>2</label>
    </ligand>
</feature>
<dbReference type="Gene3D" id="1.10.150.900">
    <property type="match status" value="1"/>
</dbReference>
<comment type="similarity">
    <text evidence="1">Belongs to the peptidase M20A family.</text>
</comment>
<evidence type="ECO:0000259" key="8">
    <source>
        <dbReference type="Pfam" id="PF07687"/>
    </source>
</evidence>
<accession>A0A3D8S9C5</accession>
<dbReference type="GO" id="GO:0000328">
    <property type="term" value="C:fungal-type vacuole lumen"/>
    <property type="evidence" value="ECO:0007669"/>
    <property type="project" value="TreeGrafter"/>
</dbReference>
<dbReference type="InterPro" id="IPR002933">
    <property type="entry name" value="Peptidase_M20"/>
</dbReference>
<evidence type="ECO:0000256" key="2">
    <source>
        <dbReference type="ARBA" id="ARBA00022670"/>
    </source>
</evidence>
<keyword evidence="10" id="KW-1185">Reference proteome</keyword>
<dbReference type="CDD" id="cd05674">
    <property type="entry name" value="M20_yscS"/>
    <property type="match status" value="1"/>
</dbReference>
<keyword evidence="4" id="KW-0378">Hydrolase</keyword>
<name>A0A3D8S9C5_9HELO</name>
<dbReference type="Pfam" id="PF07687">
    <property type="entry name" value="M20_dimer"/>
    <property type="match status" value="1"/>
</dbReference>
<feature type="active site" description="Proton acceptor" evidence="6">
    <location>
        <position position="244"/>
    </location>
</feature>
<proteinExistence type="inferred from homology"/>
<dbReference type="PANTHER" id="PTHR45962:SF1">
    <property type="entry name" value="N-FATTY-ACYL-AMINO ACID SYNTHASE_HYDROLASE PM20D1"/>
    <property type="match status" value="1"/>
</dbReference>
<dbReference type="EMBL" id="PDLN01000006">
    <property type="protein sequence ID" value="RDW82883.1"/>
    <property type="molecule type" value="Genomic_DNA"/>
</dbReference>
<sequence>MKGTQGFSFDAAHSRSSPQALQITAASKKLFFVLPSLAILYILQRVAWRSSVSSVLKSSVISLPTCPIQSVIHPTNRADITSRNVEALFSSLSFKEQIAQQLSGAVQIPTICYDEMGAIGQDTRWEIFYELGRYLQETFPLVYNKLDVATVNEHGLLFTWQGSDTSLKPLLLMAHQDVVPVPNMTLGRWTYPPFSGHYDGTYVWGRGSEDDKSNLIAILAAFAALLEAGFEPSRTVLFSVGFDEEGGFPESYGAKALAARILELYGHGGIELIFDEGIAGIESHFGTEFAMPATAEKGYVDVTITVNTRGGHSSTPPDHTAIGYLADVIKAVESNPFPSSLTEDNPTATYLSCVADYGKAVPPLIRDSIRDPRRQREVIQYLEERPDSRALIRTSVAVDVVAGGSKANNLPESAYILVNHRIAIDHSVATVKTHYTDIISPIAARLNFSLCGFGHGDHGCNEREGSIYLSARDELEPSLVTKSDSSQFSWLTGTLRGVFGDEVVVAPVLLSGTILSRGNTDTQFYWNLSSHIYRMSPWRASLDSRGTNMHTVDERMPILGLLEMIHFYHEFLRVVDEMRS</sequence>
<keyword evidence="2" id="KW-0645">Protease</keyword>
<evidence type="ECO:0000256" key="4">
    <source>
        <dbReference type="ARBA" id="ARBA00022801"/>
    </source>
</evidence>
<dbReference type="PROSITE" id="PS00758">
    <property type="entry name" value="ARGE_DAPE_CPG2_1"/>
    <property type="match status" value="1"/>
</dbReference>
<dbReference type="GO" id="GO:0046872">
    <property type="term" value="F:metal ion binding"/>
    <property type="evidence" value="ECO:0007669"/>
    <property type="project" value="UniProtKB-KW"/>
</dbReference>
<evidence type="ECO:0000313" key="9">
    <source>
        <dbReference type="EMBL" id="RDW82883.1"/>
    </source>
</evidence>
<keyword evidence="3 7" id="KW-0479">Metal-binding</keyword>
<comment type="caution">
    <text evidence="9">The sequence shown here is derived from an EMBL/GenBank/DDBJ whole genome shotgun (WGS) entry which is preliminary data.</text>
</comment>
<feature type="binding site" evidence="7">
    <location>
        <position position="275"/>
    </location>
    <ligand>
        <name>Zn(2+)</name>
        <dbReference type="ChEBI" id="CHEBI:29105"/>
        <label>2</label>
    </ligand>
</feature>
<dbReference type="SUPFAM" id="SSF55031">
    <property type="entry name" value="Bacterial exopeptidase dimerisation domain"/>
    <property type="match status" value="1"/>
</dbReference>
<feature type="binding site" evidence="7">
    <location>
        <position position="245"/>
    </location>
    <ligand>
        <name>Zn(2+)</name>
        <dbReference type="ChEBI" id="CHEBI:29105"/>
        <label>1</label>
    </ligand>
</feature>
<dbReference type="PIRSF" id="PIRSF037217">
    <property type="entry name" value="Carboxypeptidase_S"/>
    <property type="match status" value="1"/>
</dbReference>
<dbReference type="SUPFAM" id="SSF53187">
    <property type="entry name" value="Zn-dependent exopeptidases"/>
    <property type="match status" value="1"/>
</dbReference>
<dbReference type="GO" id="GO:0004181">
    <property type="term" value="F:metallocarboxypeptidase activity"/>
    <property type="evidence" value="ECO:0007669"/>
    <property type="project" value="InterPro"/>
</dbReference>
<dbReference type="OrthoDB" id="3064516at2759"/>
<dbReference type="Pfam" id="PF01546">
    <property type="entry name" value="Peptidase_M20"/>
    <property type="match status" value="1"/>
</dbReference>
<dbReference type="InterPro" id="IPR036264">
    <property type="entry name" value="Bact_exopeptidase_dim_dom"/>
</dbReference>
<dbReference type="PANTHER" id="PTHR45962">
    <property type="entry name" value="N-FATTY-ACYL-AMINO ACID SYNTHASE/HYDROLASE PM20D1"/>
    <property type="match status" value="1"/>
</dbReference>
<evidence type="ECO:0000256" key="7">
    <source>
        <dbReference type="PIRSR" id="PIRSR037217-2"/>
    </source>
</evidence>